<sequence>MSTNNDWLLPTRNQAWDFNASVLPTNHNWLPENSSSQNVSNGSVWRDPHLLESEFLDTSLVRSDSGALNTNSVLLDGIGSVDSDLVVRFISGQNSQVVVLEVDIEVGQNQFFLDDVPDDSGHFITVQLHYWSLDLDFAQSPGRC</sequence>
<dbReference type="AlphaFoldDB" id="A0A9P8PLW8"/>
<gene>
    <name evidence="1" type="ORF">OGATHE_001807</name>
</gene>
<reference evidence="1" key="1">
    <citation type="journal article" date="2021" name="Open Biol.">
        <title>Shared evolutionary footprints suggest mitochondrial oxidative damage underlies multiple complex I losses in fungi.</title>
        <authorList>
            <person name="Schikora-Tamarit M.A."/>
            <person name="Marcet-Houben M."/>
            <person name="Nosek J."/>
            <person name="Gabaldon T."/>
        </authorList>
    </citation>
    <scope>NUCLEOTIDE SEQUENCE</scope>
    <source>
        <strain evidence="1">NCAIM Y.01608</strain>
    </source>
</reference>
<accession>A0A9P8PLW8</accession>
<evidence type="ECO:0000313" key="2">
    <source>
        <dbReference type="Proteomes" id="UP000788993"/>
    </source>
</evidence>
<keyword evidence="2" id="KW-1185">Reference proteome</keyword>
<evidence type="ECO:0000313" key="1">
    <source>
        <dbReference type="EMBL" id="KAH3673827.1"/>
    </source>
</evidence>
<protein>
    <submittedName>
        <fullName evidence="1">Uncharacterized protein</fullName>
    </submittedName>
</protein>
<dbReference type="Proteomes" id="UP000788993">
    <property type="component" value="Unassembled WGS sequence"/>
</dbReference>
<organism evidence="1 2">
    <name type="scientific">Ogataea polymorpha</name>
    <dbReference type="NCBI Taxonomy" id="460523"/>
    <lineage>
        <taxon>Eukaryota</taxon>
        <taxon>Fungi</taxon>
        <taxon>Dikarya</taxon>
        <taxon>Ascomycota</taxon>
        <taxon>Saccharomycotina</taxon>
        <taxon>Pichiomycetes</taxon>
        <taxon>Pichiales</taxon>
        <taxon>Pichiaceae</taxon>
        <taxon>Ogataea</taxon>
    </lineage>
</organism>
<proteinExistence type="predicted"/>
<reference evidence="1" key="2">
    <citation type="submission" date="2021-01" db="EMBL/GenBank/DDBJ databases">
        <authorList>
            <person name="Schikora-Tamarit M.A."/>
        </authorList>
    </citation>
    <scope>NUCLEOTIDE SEQUENCE</scope>
    <source>
        <strain evidence="1">NCAIM Y.01608</strain>
    </source>
</reference>
<comment type="caution">
    <text evidence="1">The sequence shown here is derived from an EMBL/GenBank/DDBJ whole genome shotgun (WGS) entry which is preliminary data.</text>
</comment>
<name>A0A9P8PLW8_9ASCO</name>
<dbReference type="EMBL" id="JAEUBD010000526">
    <property type="protein sequence ID" value="KAH3673827.1"/>
    <property type="molecule type" value="Genomic_DNA"/>
</dbReference>